<sequence length="163" mass="19127">MVTGTKPILPLDIVELMWYEQEYQNVIKIYDFKPGQLVQMQNSTIEKSLDQKMYLRYRGLVVYKEKVAAWQLLPHYKRYEPIELPENIHELIDLSPEQLEHMVNNEELDSDLAFDSMPALQSPMDDLGVDKWLEMDKGSINEEDDSESDDEGEEVHIMHSHSK</sequence>
<evidence type="ECO:0000313" key="3">
    <source>
        <dbReference type="Proteomes" id="UP000053593"/>
    </source>
</evidence>
<dbReference type="Proteomes" id="UP000053593">
    <property type="component" value="Unassembled WGS sequence"/>
</dbReference>
<keyword evidence="3" id="KW-1185">Reference proteome</keyword>
<gene>
    <name evidence="2" type="ORF">GYMLUDRAFT_76875</name>
</gene>
<dbReference type="AlphaFoldDB" id="A0A0D0C9N4"/>
<dbReference type="HOGENOM" id="CLU_000384_22_6_1"/>
<accession>A0A0D0C9N4</accession>
<organism evidence="2 3">
    <name type="scientific">Collybiopsis luxurians FD-317 M1</name>
    <dbReference type="NCBI Taxonomy" id="944289"/>
    <lineage>
        <taxon>Eukaryota</taxon>
        <taxon>Fungi</taxon>
        <taxon>Dikarya</taxon>
        <taxon>Basidiomycota</taxon>
        <taxon>Agaricomycotina</taxon>
        <taxon>Agaricomycetes</taxon>
        <taxon>Agaricomycetidae</taxon>
        <taxon>Agaricales</taxon>
        <taxon>Marasmiineae</taxon>
        <taxon>Omphalotaceae</taxon>
        <taxon>Collybiopsis</taxon>
        <taxon>Collybiopsis luxurians</taxon>
    </lineage>
</organism>
<dbReference type="EMBL" id="KN834813">
    <property type="protein sequence ID" value="KIK54697.1"/>
    <property type="molecule type" value="Genomic_DNA"/>
</dbReference>
<evidence type="ECO:0000313" key="2">
    <source>
        <dbReference type="EMBL" id="KIK54697.1"/>
    </source>
</evidence>
<feature type="compositionally biased region" description="Acidic residues" evidence="1">
    <location>
        <begin position="141"/>
        <end position="153"/>
    </location>
</feature>
<dbReference type="OrthoDB" id="8023605at2759"/>
<reference evidence="2 3" key="1">
    <citation type="submission" date="2014-04" db="EMBL/GenBank/DDBJ databases">
        <title>Evolutionary Origins and Diversification of the Mycorrhizal Mutualists.</title>
        <authorList>
            <consortium name="DOE Joint Genome Institute"/>
            <consortium name="Mycorrhizal Genomics Consortium"/>
            <person name="Kohler A."/>
            <person name="Kuo A."/>
            <person name="Nagy L.G."/>
            <person name="Floudas D."/>
            <person name="Copeland A."/>
            <person name="Barry K.W."/>
            <person name="Cichocki N."/>
            <person name="Veneault-Fourrey C."/>
            <person name="LaButti K."/>
            <person name="Lindquist E.A."/>
            <person name="Lipzen A."/>
            <person name="Lundell T."/>
            <person name="Morin E."/>
            <person name="Murat C."/>
            <person name="Riley R."/>
            <person name="Ohm R."/>
            <person name="Sun H."/>
            <person name="Tunlid A."/>
            <person name="Henrissat B."/>
            <person name="Grigoriev I.V."/>
            <person name="Hibbett D.S."/>
            <person name="Martin F."/>
        </authorList>
    </citation>
    <scope>NUCLEOTIDE SEQUENCE [LARGE SCALE GENOMIC DNA]</scope>
    <source>
        <strain evidence="2 3">FD-317 M1</strain>
    </source>
</reference>
<proteinExistence type="predicted"/>
<name>A0A0D0C9N4_9AGAR</name>
<evidence type="ECO:0000256" key="1">
    <source>
        <dbReference type="SAM" id="MobiDB-lite"/>
    </source>
</evidence>
<protein>
    <submittedName>
        <fullName evidence="2">Uncharacterized protein</fullName>
    </submittedName>
</protein>
<feature type="region of interest" description="Disordered" evidence="1">
    <location>
        <begin position="133"/>
        <end position="163"/>
    </location>
</feature>